<accession>A0A5C3KPG4</accession>
<protein>
    <submittedName>
        <fullName evidence="1">Uncharacterized protein</fullName>
    </submittedName>
</protein>
<organism evidence="1 2">
    <name type="scientific">Coprinopsis marcescibilis</name>
    <name type="common">Agaric fungus</name>
    <name type="synonym">Psathyrella marcescibilis</name>
    <dbReference type="NCBI Taxonomy" id="230819"/>
    <lineage>
        <taxon>Eukaryota</taxon>
        <taxon>Fungi</taxon>
        <taxon>Dikarya</taxon>
        <taxon>Basidiomycota</taxon>
        <taxon>Agaricomycotina</taxon>
        <taxon>Agaricomycetes</taxon>
        <taxon>Agaricomycetidae</taxon>
        <taxon>Agaricales</taxon>
        <taxon>Agaricineae</taxon>
        <taxon>Psathyrellaceae</taxon>
        <taxon>Coprinopsis</taxon>
    </lineage>
</organism>
<keyword evidence="2" id="KW-1185">Reference proteome</keyword>
<dbReference type="EMBL" id="ML210245">
    <property type="protein sequence ID" value="TFK22264.1"/>
    <property type="molecule type" value="Genomic_DNA"/>
</dbReference>
<evidence type="ECO:0000313" key="2">
    <source>
        <dbReference type="Proteomes" id="UP000307440"/>
    </source>
</evidence>
<gene>
    <name evidence="1" type="ORF">FA15DRAFT_695850</name>
</gene>
<dbReference type="AlphaFoldDB" id="A0A5C3KPG4"/>
<sequence>MGGNSNRSQASIFHLHPPIYTPYHPQPSPYYKMLPNARVRTASTSTGPIPHVPDDYVVIAVNNLLKEAYDAHMDYFSRPISQETRYLSEIRAYVQRLSPWGHDIVKLYVLEKVSKRYHEEIVYSRGVWLPNRALADEDILSAIQFYSSHPLVFRGSPGIPGDGYSSDDIIYGSE</sequence>
<name>A0A5C3KPG4_COPMA</name>
<evidence type="ECO:0000313" key="1">
    <source>
        <dbReference type="EMBL" id="TFK22264.1"/>
    </source>
</evidence>
<reference evidence="1 2" key="1">
    <citation type="journal article" date="2019" name="Nat. Ecol. Evol.">
        <title>Megaphylogeny resolves global patterns of mushroom evolution.</title>
        <authorList>
            <person name="Varga T."/>
            <person name="Krizsan K."/>
            <person name="Foldi C."/>
            <person name="Dima B."/>
            <person name="Sanchez-Garcia M."/>
            <person name="Sanchez-Ramirez S."/>
            <person name="Szollosi G.J."/>
            <person name="Szarkandi J.G."/>
            <person name="Papp V."/>
            <person name="Albert L."/>
            <person name="Andreopoulos W."/>
            <person name="Angelini C."/>
            <person name="Antonin V."/>
            <person name="Barry K.W."/>
            <person name="Bougher N.L."/>
            <person name="Buchanan P."/>
            <person name="Buyck B."/>
            <person name="Bense V."/>
            <person name="Catcheside P."/>
            <person name="Chovatia M."/>
            <person name="Cooper J."/>
            <person name="Damon W."/>
            <person name="Desjardin D."/>
            <person name="Finy P."/>
            <person name="Geml J."/>
            <person name="Haridas S."/>
            <person name="Hughes K."/>
            <person name="Justo A."/>
            <person name="Karasinski D."/>
            <person name="Kautmanova I."/>
            <person name="Kiss B."/>
            <person name="Kocsube S."/>
            <person name="Kotiranta H."/>
            <person name="LaButti K.M."/>
            <person name="Lechner B.E."/>
            <person name="Liimatainen K."/>
            <person name="Lipzen A."/>
            <person name="Lukacs Z."/>
            <person name="Mihaltcheva S."/>
            <person name="Morgado L.N."/>
            <person name="Niskanen T."/>
            <person name="Noordeloos M.E."/>
            <person name="Ohm R.A."/>
            <person name="Ortiz-Santana B."/>
            <person name="Ovrebo C."/>
            <person name="Racz N."/>
            <person name="Riley R."/>
            <person name="Savchenko A."/>
            <person name="Shiryaev A."/>
            <person name="Soop K."/>
            <person name="Spirin V."/>
            <person name="Szebenyi C."/>
            <person name="Tomsovsky M."/>
            <person name="Tulloss R.E."/>
            <person name="Uehling J."/>
            <person name="Grigoriev I.V."/>
            <person name="Vagvolgyi C."/>
            <person name="Papp T."/>
            <person name="Martin F.M."/>
            <person name="Miettinen O."/>
            <person name="Hibbett D.S."/>
            <person name="Nagy L.G."/>
        </authorList>
    </citation>
    <scope>NUCLEOTIDE SEQUENCE [LARGE SCALE GENOMIC DNA]</scope>
    <source>
        <strain evidence="1 2">CBS 121175</strain>
    </source>
</reference>
<dbReference type="Proteomes" id="UP000307440">
    <property type="component" value="Unassembled WGS sequence"/>
</dbReference>
<proteinExistence type="predicted"/>